<dbReference type="EMBL" id="JAGTXO010000011">
    <property type="protein sequence ID" value="KAG8465145.1"/>
    <property type="molecule type" value="Genomic_DNA"/>
</dbReference>
<evidence type="ECO:0000256" key="6">
    <source>
        <dbReference type="SAM" id="SignalP"/>
    </source>
</evidence>
<dbReference type="PANTHER" id="PTHR30249:SF0">
    <property type="entry name" value="PLASTIDAL GLYCOLATE_GLYCERATE TRANSLOCATOR 1, CHLOROPLASTIC"/>
    <property type="match status" value="1"/>
</dbReference>
<gene>
    <name evidence="7" type="ORF">KFE25_012508</name>
</gene>
<evidence type="ECO:0000256" key="4">
    <source>
        <dbReference type="ARBA" id="ARBA00023136"/>
    </source>
</evidence>
<feature type="transmembrane region" description="Helical" evidence="5">
    <location>
        <begin position="447"/>
        <end position="472"/>
    </location>
</feature>
<evidence type="ECO:0000313" key="8">
    <source>
        <dbReference type="Proteomes" id="UP000751190"/>
    </source>
</evidence>
<comment type="subcellular location">
    <subcellularLocation>
        <location evidence="1">Membrane</location>
        <topology evidence="1">Multi-pass membrane protein</topology>
    </subcellularLocation>
</comment>
<keyword evidence="3 5" id="KW-1133">Transmembrane helix</keyword>
<feature type="transmembrane region" description="Helical" evidence="5">
    <location>
        <begin position="340"/>
        <end position="362"/>
    </location>
</feature>
<dbReference type="OrthoDB" id="2502820at2759"/>
<feature type="transmembrane region" description="Helical" evidence="5">
    <location>
        <begin position="67"/>
        <end position="89"/>
    </location>
</feature>
<accession>A0A8J5XTH4</accession>
<comment type="caution">
    <text evidence="7">The sequence shown here is derived from an EMBL/GenBank/DDBJ whole genome shotgun (WGS) entry which is preliminary data.</text>
</comment>
<keyword evidence="2 5" id="KW-0812">Transmembrane</keyword>
<feature type="transmembrane region" description="Helical" evidence="5">
    <location>
        <begin position="162"/>
        <end position="183"/>
    </location>
</feature>
<keyword evidence="4 5" id="KW-0472">Membrane</keyword>
<evidence type="ECO:0000256" key="2">
    <source>
        <dbReference type="ARBA" id="ARBA00022692"/>
    </source>
</evidence>
<feature type="transmembrane region" description="Helical" evidence="5">
    <location>
        <begin position="96"/>
        <end position="116"/>
    </location>
</feature>
<keyword evidence="8" id="KW-1185">Reference proteome</keyword>
<reference evidence="7" key="1">
    <citation type="submission" date="2021-05" db="EMBL/GenBank/DDBJ databases">
        <title>The genome of the haptophyte Pavlova lutheri (Diacronema luteri, Pavlovales) - a model for lipid biosynthesis in eukaryotic algae.</title>
        <authorList>
            <person name="Hulatt C.J."/>
            <person name="Posewitz M.C."/>
        </authorList>
    </citation>
    <scope>NUCLEOTIDE SEQUENCE</scope>
    <source>
        <strain evidence="7">NIVA-4/92</strain>
    </source>
</reference>
<protein>
    <recommendedName>
        <fullName evidence="9">Plastidal glycolate/glycerate translocator 1, chloroplastic</fullName>
    </recommendedName>
</protein>
<dbReference type="PANTHER" id="PTHR30249">
    <property type="entry name" value="PUTATIVE SEROTONIN TRANSPORTER"/>
    <property type="match status" value="1"/>
</dbReference>
<dbReference type="AlphaFoldDB" id="A0A8J5XTH4"/>
<feature type="transmembrane region" description="Helical" evidence="5">
    <location>
        <begin position="243"/>
        <end position="261"/>
    </location>
</feature>
<evidence type="ECO:0000256" key="3">
    <source>
        <dbReference type="ARBA" id="ARBA00022989"/>
    </source>
</evidence>
<evidence type="ECO:0000313" key="7">
    <source>
        <dbReference type="EMBL" id="KAG8465145.1"/>
    </source>
</evidence>
<evidence type="ECO:0008006" key="9">
    <source>
        <dbReference type="Google" id="ProtNLM"/>
    </source>
</evidence>
<dbReference type="Pfam" id="PF04172">
    <property type="entry name" value="LrgB"/>
    <property type="match status" value="1"/>
</dbReference>
<organism evidence="7 8">
    <name type="scientific">Diacronema lutheri</name>
    <name type="common">Unicellular marine alga</name>
    <name type="synonym">Monochrysis lutheri</name>
    <dbReference type="NCBI Taxonomy" id="2081491"/>
    <lineage>
        <taxon>Eukaryota</taxon>
        <taxon>Haptista</taxon>
        <taxon>Haptophyta</taxon>
        <taxon>Pavlovophyceae</taxon>
        <taxon>Pavlovales</taxon>
        <taxon>Pavlovaceae</taxon>
        <taxon>Diacronema</taxon>
    </lineage>
</organism>
<evidence type="ECO:0000256" key="5">
    <source>
        <dbReference type="SAM" id="Phobius"/>
    </source>
</evidence>
<feature type="chain" id="PRO_5035232375" description="Plastidal glycolate/glycerate translocator 1, chloroplastic" evidence="6">
    <location>
        <begin position="18"/>
        <end position="478"/>
    </location>
</feature>
<dbReference type="GO" id="GO:0016020">
    <property type="term" value="C:membrane"/>
    <property type="evidence" value="ECO:0007669"/>
    <property type="project" value="UniProtKB-SubCell"/>
</dbReference>
<feature type="transmembrane region" description="Helical" evidence="5">
    <location>
        <begin position="310"/>
        <end position="328"/>
    </location>
</feature>
<dbReference type="Proteomes" id="UP000751190">
    <property type="component" value="Unassembled WGS sequence"/>
</dbReference>
<feature type="transmembrane region" description="Helical" evidence="5">
    <location>
        <begin position="218"/>
        <end position="237"/>
    </location>
</feature>
<dbReference type="OMA" id="NGMMSFF"/>
<feature type="signal peptide" evidence="6">
    <location>
        <begin position="1"/>
        <end position="17"/>
    </location>
</feature>
<sequence length="478" mass="47828">MRPAAVLLLACAAHAHCTERPALRRASSRTLRCAHTPRCVQQHAIASLGDGARSLLPTRSAVQLADAAWRAGVPIALLVACNAAAAVALRACGSSFSPAIASLLALTVAMCAVEAVRPAMAERVHDLFKPGCALLTRWLPAFYMPGLVALARTRPAMSGAELLAYCAFCVGSLVANAAISVGLMRALAPRAPRALEIAPPSAAPAPARAAPRLLAARLGVLAALCVAAAACAPPAAGARSACTQGALLCSTLLGLALGEALPPRARAWLPPIVTATAFTSLALAAAAALYGAHGAREVVAARYAAGAGRALGSLLAPTVASFAFALFSQRKQIARSFGQLVGAICVSSCAGLAGSAICARALGMSAMATAALLPRSITTPLALEAAALLGADAELVLLGVCVTGLSTVPLGRPAMLACGVRDPAERGVALGCAGNGGSTLALAQDGAALPFSVIAMVLNGALTVVLLSVPWVQRLLLS</sequence>
<proteinExistence type="predicted"/>
<feature type="transmembrane region" description="Helical" evidence="5">
    <location>
        <begin position="268"/>
        <end position="290"/>
    </location>
</feature>
<dbReference type="InterPro" id="IPR007300">
    <property type="entry name" value="CidB/LrgB"/>
</dbReference>
<evidence type="ECO:0000256" key="1">
    <source>
        <dbReference type="ARBA" id="ARBA00004141"/>
    </source>
</evidence>
<name>A0A8J5XTH4_DIALT</name>
<keyword evidence="6" id="KW-0732">Signal</keyword>